<protein>
    <recommendedName>
        <fullName evidence="2">Bacteriophage Gp15 protein</fullName>
    </recommendedName>
</protein>
<sequence>MEYGLPTKMEIGGAVYDIRTDFRVALDIHAALNDMDLEPDVRAYEVLHIFYPEADAIPEEYQQEAVDKCLEFLQGGRMQPASGQKEPRLVDWEQDYPLIVGPVNRVMGQEVRALEYLHWWTFLNAYYEIGDCFFAQIVSLRDKLSKEKQLDKTDREFYRKNRTLVDIKQAVSHEEQETLNAWLHPMKGGTDDAEC</sequence>
<name>A0A8S5PFZ2_9CAUD</name>
<organism evidence="1">
    <name type="scientific">Siphoviridae sp. ctwDU14</name>
    <dbReference type="NCBI Taxonomy" id="2825726"/>
    <lineage>
        <taxon>Viruses</taxon>
        <taxon>Duplodnaviria</taxon>
        <taxon>Heunggongvirae</taxon>
        <taxon>Uroviricota</taxon>
        <taxon>Caudoviricetes</taxon>
    </lineage>
</organism>
<proteinExistence type="predicted"/>
<dbReference type="Pfam" id="PF06854">
    <property type="entry name" value="Phage_Gp15"/>
    <property type="match status" value="1"/>
</dbReference>
<dbReference type="InterPro" id="IPR009660">
    <property type="entry name" value="Phage_A500_Gp15"/>
</dbReference>
<accession>A0A8S5PFZ2</accession>
<evidence type="ECO:0008006" key="2">
    <source>
        <dbReference type="Google" id="ProtNLM"/>
    </source>
</evidence>
<reference evidence="1" key="1">
    <citation type="journal article" date="2021" name="Proc. Natl. Acad. Sci. U.S.A.">
        <title>A Catalog of Tens of Thousands of Viruses from Human Metagenomes Reveals Hidden Associations with Chronic Diseases.</title>
        <authorList>
            <person name="Tisza M.J."/>
            <person name="Buck C.B."/>
        </authorList>
    </citation>
    <scope>NUCLEOTIDE SEQUENCE</scope>
    <source>
        <strain evidence="1">CtwDU14</strain>
    </source>
</reference>
<dbReference type="EMBL" id="BK015421">
    <property type="protein sequence ID" value="DAE05898.1"/>
    <property type="molecule type" value="Genomic_DNA"/>
</dbReference>
<evidence type="ECO:0000313" key="1">
    <source>
        <dbReference type="EMBL" id="DAE05898.1"/>
    </source>
</evidence>